<gene>
    <name evidence="1" type="ORF">DWV00_01385</name>
</gene>
<organism evidence="1 2">
    <name type="scientific">Trinickia dinghuensis</name>
    <dbReference type="NCBI Taxonomy" id="2291023"/>
    <lineage>
        <taxon>Bacteria</taxon>
        <taxon>Pseudomonadati</taxon>
        <taxon>Pseudomonadota</taxon>
        <taxon>Betaproteobacteria</taxon>
        <taxon>Burkholderiales</taxon>
        <taxon>Burkholderiaceae</taxon>
        <taxon>Trinickia</taxon>
    </lineage>
</organism>
<proteinExistence type="predicted"/>
<dbReference type="RefSeq" id="WP_115531737.1">
    <property type="nucleotide sequence ID" value="NZ_QRGA01000001.1"/>
</dbReference>
<reference evidence="1 2" key="1">
    <citation type="submission" date="2018-08" db="EMBL/GenBank/DDBJ databases">
        <title>Paraburkholderia sp. DHOM06 isolated from forest soil.</title>
        <authorList>
            <person name="Gao Z.-H."/>
            <person name="Qiu L.-H."/>
        </authorList>
    </citation>
    <scope>NUCLEOTIDE SEQUENCE [LARGE SCALE GENOMIC DNA]</scope>
    <source>
        <strain evidence="1 2">DHOM06</strain>
    </source>
</reference>
<evidence type="ECO:0000313" key="1">
    <source>
        <dbReference type="EMBL" id="RDV00470.1"/>
    </source>
</evidence>
<protein>
    <submittedName>
        <fullName evidence="1">Type III secretion system effector protein</fullName>
    </submittedName>
</protein>
<dbReference type="EMBL" id="QRGA01000001">
    <property type="protein sequence ID" value="RDV00470.1"/>
    <property type="molecule type" value="Genomic_DNA"/>
</dbReference>
<dbReference type="AlphaFoldDB" id="A0A3D8K5H4"/>
<comment type="caution">
    <text evidence="1">The sequence shown here is derived from an EMBL/GenBank/DDBJ whole genome shotgun (WGS) entry which is preliminary data.</text>
</comment>
<accession>A0A3D8K5H4</accession>
<keyword evidence="2" id="KW-1185">Reference proteome</keyword>
<sequence>MPYRQLERSHADLFASSEIREVRGSPDQPNYPIKDVDLDEYEVVNASTSGFGGIGTTALSTCIAVCARGWNAHGQAILGLHHYDGRAEASEVLHHLDSKMRNGGAVQRQYYLVGGMILPAGHPGSLSAERALLSLRGHYDIRGVRLHQLEGEYDEHGEENMLHVLMTSDRILFSKNILYQSDD</sequence>
<evidence type="ECO:0000313" key="2">
    <source>
        <dbReference type="Proteomes" id="UP000256838"/>
    </source>
</evidence>
<dbReference type="Proteomes" id="UP000256838">
    <property type="component" value="Unassembled WGS sequence"/>
</dbReference>
<dbReference type="NCBIfam" id="NF041406">
    <property type="entry name" value="XopAK"/>
    <property type="match status" value="1"/>
</dbReference>
<name>A0A3D8K5H4_9BURK</name>